<comment type="caution">
    <text evidence="3">The sequence shown here is derived from an EMBL/GenBank/DDBJ whole genome shotgun (WGS) entry which is preliminary data.</text>
</comment>
<feature type="transmembrane region" description="Helical" evidence="2">
    <location>
        <begin position="72"/>
        <end position="91"/>
    </location>
</feature>
<dbReference type="Proteomes" id="UP000228886">
    <property type="component" value="Unassembled WGS sequence"/>
</dbReference>
<reference evidence="4" key="1">
    <citation type="submission" date="2017-09" db="EMBL/GenBank/DDBJ databases">
        <title>Depth-based differentiation of microbial function through sediment-hosted aquifers and enrichment of novel symbionts in the deep terrestrial subsurface.</title>
        <authorList>
            <person name="Probst A.J."/>
            <person name="Ladd B."/>
            <person name="Jarett J.K."/>
            <person name="Geller-Mcgrath D.E."/>
            <person name="Sieber C.M.K."/>
            <person name="Emerson J.B."/>
            <person name="Anantharaman K."/>
            <person name="Thomas B.C."/>
            <person name="Malmstrom R."/>
            <person name="Stieglmeier M."/>
            <person name="Klingl A."/>
            <person name="Woyke T."/>
            <person name="Ryan C.M."/>
            <person name="Banfield J.F."/>
        </authorList>
    </citation>
    <scope>NUCLEOTIDE SEQUENCE [LARGE SCALE GENOMIC DNA]</scope>
</reference>
<evidence type="ECO:0000256" key="2">
    <source>
        <dbReference type="SAM" id="Phobius"/>
    </source>
</evidence>
<gene>
    <name evidence="3" type="ORF">COS11_00480</name>
</gene>
<feature type="region of interest" description="Disordered" evidence="1">
    <location>
        <begin position="43"/>
        <end position="62"/>
    </location>
</feature>
<feature type="transmembrane region" description="Helical" evidence="2">
    <location>
        <begin position="103"/>
        <end position="121"/>
    </location>
</feature>
<name>A0A2M7EAN5_9BACT</name>
<accession>A0A2M7EAN5</accession>
<protein>
    <submittedName>
        <fullName evidence="3">Uncharacterized protein</fullName>
    </submittedName>
</protein>
<organism evidence="3 4">
    <name type="scientific">bacterium (Candidatus Ratteibacteria) CG01_land_8_20_14_3_00_40_19</name>
    <dbReference type="NCBI Taxonomy" id="2014290"/>
    <lineage>
        <taxon>Bacteria</taxon>
        <taxon>Candidatus Ratteibacteria</taxon>
    </lineage>
</organism>
<keyword evidence="2" id="KW-1133">Transmembrane helix</keyword>
<dbReference type="EMBL" id="PETL01000028">
    <property type="protein sequence ID" value="PIV64761.1"/>
    <property type="molecule type" value="Genomic_DNA"/>
</dbReference>
<evidence type="ECO:0000313" key="4">
    <source>
        <dbReference type="Proteomes" id="UP000228886"/>
    </source>
</evidence>
<keyword evidence="2" id="KW-0812">Transmembrane</keyword>
<dbReference type="AlphaFoldDB" id="A0A2M7EAN5"/>
<keyword evidence="2" id="KW-0472">Membrane</keyword>
<proteinExistence type="predicted"/>
<sequence>MAEKYSCPKCGKELSEAEIIRGICSNCHKVFDSLPQNEAIDTKQQSAKVNDTSLDTNKSSQSIQKERVDESLFYLFFVGLFVWIFIFAFILDELALEAIFSNFELHALFWSIIIVMISLAIRHERRCPN</sequence>
<evidence type="ECO:0000313" key="3">
    <source>
        <dbReference type="EMBL" id="PIV64761.1"/>
    </source>
</evidence>
<evidence type="ECO:0000256" key="1">
    <source>
        <dbReference type="SAM" id="MobiDB-lite"/>
    </source>
</evidence>